<dbReference type="PANTHER" id="PTHR36151">
    <property type="entry name" value="BLR2777 PROTEIN"/>
    <property type="match status" value="1"/>
</dbReference>
<comment type="caution">
    <text evidence="2">The sequence shown here is derived from an EMBL/GenBank/DDBJ whole genome shotgun (WGS) entry which is preliminary data.</text>
</comment>
<accession>A0A417Y7I1</accession>
<dbReference type="InterPro" id="IPR018713">
    <property type="entry name" value="MPAB/Lcp_cat_dom"/>
</dbReference>
<protein>
    <submittedName>
        <fullName evidence="2">DUF2236 domain-containing protein</fullName>
    </submittedName>
</protein>
<reference evidence="2 3" key="1">
    <citation type="submission" date="2018-09" db="EMBL/GenBank/DDBJ databases">
        <title>Genome sequencing of Nocardioides immobilis CCTCC AB 2017083 for comparison to Nocardioides silvaticus.</title>
        <authorList>
            <person name="Li C."/>
            <person name="Wang G."/>
        </authorList>
    </citation>
    <scope>NUCLEOTIDE SEQUENCE [LARGE SCALE GENOMIC DNA]</scope>
    <source>
        <strain evidence="2 3">CCTCC AB 2017083</strain>
    </source>
</reference>
<name>A0A417Y7I1_9ACTN</name>
<dbReference type="Pfam" id="PF09995">
    <property type="entry name" value="MPAB_Lcp_cat"/>
    <property type="match status" value="1"/>
</dbReference>
<feature type="domain" description="ER-bound oxygenase mpaB/mpaB'/Rubber oxygenase catalytic" evidence="1">
    <location>
        <begin position="12"/>
        <end position="238"/>
    </location>
</feature>
<dbReference type="AlphaFoldDB" id="A0A417Y7I1"/>
<dbReference type="Proteomes" id="UP000283644">
    <property type="component" value="Unassembled WGS sequence"/>
</dbReference>
<proteinExistence type="predicted"/>
<evidence type="ECO:0000313" key="3">
    <source>
        <dbReference type="Proteomes" id="UP000283644"/>
    </source>
</evidence>
<dbReference type="OrthoDB" id="3422701at2"/>
<keyword evidence="3" id="KW-1185">Reference proteome</keyword>
<dbReference type="GO" id="GO:0016491">
    <property type="term" value="F:oxidoreductase activity"/>
    <property type="evidence" value="ECO:0007669"/>
    <property type="project" value="InterPro"/>
</dbReference>
<dbReference type="EMBL" id="QXGH01000009">
    <property type="protein sequence ID" value="RHW28680.1"/>
    <property type="molecule type" value="Genomic_DNA"/>
</dbReference>
<evidence type="ECO:0000259" key="1">
    <source>
        <dbReference type="Pfam" id="PF09995"/>
    </source>
</evidence>
<sequence length="273" mass="30920">MEPVVDIDMRDYWDGITGFYAGSANVALQMLGAPGVAYGVMESKVEGGRVDRHPFKRARTTLTYLAVAVLGTEDDRAAYRDAVNGAHRQVRSTKDSPVRYNAFDRDLQLWVAACLYFGWADTYERLHGPLDDDTAEAIYQELAVLGTTLQVPREMWPATRAAFEEYFQGRLADADIDGPTADYVRMLIGFDMTPWWFRPAGVLLGFMNTGYTPPVLREKLGLEWSDRNQRIFDAVNRATGMVYRRLPRPVRNAPFNLLLVGLRRRMRSGRALV</sequence>
<dbReference type="PANTHER" id="PTHR36151:SF3">
    <property type="entry name" value="ER-BOUND OXYGENASE MPAB_MPAB'_RUBBER OXYGENASE CATALYTIC DOMAIN-CONTAINING PROTEIN"/>
    <property type="match status" value="1"/>
</dbReference>
<organism evidence="2 3">
    <name type="scientific">Nocardioides immobilis</name>
    <dbReference type="NCBI Taxonomy" id="2049295"/>
    <lineage>
        <taxon>Bacteria</taxon>
        <taxon>Bacillati</taxon>
        <taxon>Actinomycetota</taxon>
        <taxon>Actinomycetes</taxon>
        <taxon>Propionibacteriales</taxon>
        <taxon>Nocardioidaceae</taxon>
        <taxon>Nocardioides</taxon>
    </lineage>
</organism>
<gene>
    <name evidence="2" type="ORF">D0Z08_02155</name>
</gene>
<evidence type="ECO:0000313" key="2">
    <source>
        <dbReference type="EMBL" id="RHW28680.1"/>
    </source>
</evidence>